<dbReference type="Proteomes" id="UP000008068">
    <property type="component" value="Unassembled WGS sequence"/>
</dbReference>
<proteinExistence type="predicted"/>
<organism evidence="2">
    <name type="scientific">Caenorhabditis brenneri</name>
    <name type="common">Nematode worm</name>
    <dbReference type="NCBI Taxonomy" id="135651"/>
    <lineage>
        <taxon>Eukaryota</taxon>
        <taxon>Metazoa</taxon>
        <taxon>Ecdysozoa</taxon>
        <taxon>Nematoda</taxon>
        <taxon>Chromadorea</taxon>
        <taxon>Rhabditida</taxon>
        <taxon>Rhabditina</taxon>
        <taxon>Rhabditomorpha</taxon>
        <taxon>Rhabditoidea</taxon>
        <taxon>Rhabditidae</taxon>
        <taxon>Peloderinae</taxon>
        <taxon>Caenorhabditis</taxon>
    </lineage>
</organism>
<gene>
    <name evidence="1" type="ORF">CAEBREN_15946</name>
</gene>
<name>G0NM90_CAEBE</name>
<keyword evidence="2" id="KW-1185">Reference proteome</keyword>
<accession>G0NM90</accession>
<protein>
    <submittedName>
        <fullName evidence="1">Uncharacterized protein</fullName>
    </submittedName>
</protein>
<sequence>MESIEDNNELN</sequence>
<dbReference type="InParanoid" id="G0NM90"/>
<evidence type="ECO:0000313" key="1">
    <source>
        <dbReference type="EMBL" id="EGT34041.1"/>
    </source>
</evidence>
<evidence type="ECO:0000313" key="2">
    <source>
        <dbReference type="Proteomes" id="UP000008068"/>
    </source>
</evidence>
<reference evidence="2" key="1">
    <citation type="submission" date="2011-07" db="EMBL/GenBank/DDBJ databases">
        <authorList>
            <consortium name="Caenorhabditis brenneri Sequencing and Analysis Consortium"/>
            <person name="Wilson R.K."/>
        </authorList>
    </citation>
    <scope>NUCLEOTIDE SEQUENCE [LARGE SCALE GENOMIC DNA]</scope>
    <source>
        <strain evidence="2">PB2801</strain>
    </source>
</reference>
<dbReference type="EMBL" id="GL379909">
    <property type="protein sequence ID" value="EGT34041.1"/>
    <property type="molecule type" value="Genomic_DNA"/>
</dbReference>